<keyword evidence="3" id="KW-0813">Transport</keyword>
<dbReference type="GO" id="GO:0046872">
    <property type="term" value="F:metal ion binding"/>
    <property type="evidence" value="ECO:0007669"/>
    <property type="project" value="UniProtKB-KW"/>
</dbReference>
<evidence type="ECO:0000256" key="3">
    <source>
        <dbReference type="ARBA" id="ARBA00022448"/>
    </source>
</evidence>
<comment type="cofactor">
    <cofactor evidence="1">
        <name>[4Fe-4S] cluster</name>
        <dbReference type="ChEBI" id="CHEBI:49883"/>
    </cofactor>
</comment>
<dbReference type="CDD" id="cd16371">
    <property type="entry name" value="DMSOR_beta_like"/>
    <property type="match status" value="1"/>
</dbReference>
<accession>A0A2U9SDV8</accession>
<evidence type="ECO:0000313" key="11">
    <source>
        <dbReference type="EMBL" id="AWU96836.1"/>
    </source>
</evidence>
<evidence type="ECO:0000259" key="10">
    <source>
        <dbReference type="PROSITE" id="PS51379"/>
    </source>
</evidence>
<dbReference type="PANTHER" id="PTHR43177:SF5">
    <property type="entry name" value="ANAEROBIC DIMETHYL SULFOXIDE REDUCTASE CHAIN B-RELATED"/>
    <property type="match status" value="1"/>
</dbReference>
<comment type="function">
    <text evidence="2">Electron transfer subunit of the terminal reductase during anaerobic growth on various sulfoxide and N-oxide compounds.</text>
</comment>
<dbReference type="AlphaFoldDB" id="A0A2U9SDV8"/>
<dbReference type="EMBL" id="CP029832">
    <property type="protein sequence ID" value="AWU96836.1"/>
    <property type="molecule type" value="Genomic_DNA"/>
</dbReference>
<dbReference type="NCBIfam" id="TIGR02951">
    <property type="entry name" value="DMSO_dmsB"/>
    <property type="match status" value="1"/>
</dbReference>
<evidence type="ECO:0000256" key="7">
    <source>
        <dbReference type="ARBA" id="ARBA00022982"/>
    </source>
</evidence>
<dbReference type="Proteomes" id="UP000249605">
    <property type="component" value="Plasmid unnamed2"/>
</dbReference>
<dbReference type="KEGG" id="azm:DM194_21375"/>
<dbReference type="PANTHER" id="PTHR43177">
    <property type="entry name" value="PROTEIN NRFC"/>
    <property type="match status" value="1"/>
</dbReference>
<dbReference type="InterPro" id="IPR014297">
    <property type="entry name" value="DMSO_DmsB"/>
</dbReference>
<evidence type="ECO:0000256" key="4">
    <source>
        <dbReference type="ARBA" id="ARBA00022485"/>
    </source>
</evidence>
<keyword evidence="7" id="KW-0249">Electron transport</keyword>
<name>A0A2U9SDV8_9PROT</name>
<evidence type="ECO:0000256" key="9">
    <source>
        <dbReference type="ARBA" id="ARBA00023014"/>
    </source>
</evidence>
<keyword evidence="6" id="KW-0677">Repeat</keyword>
<dbReference type="PROSITE" id="PS51379">
    <property type="entry name" value="4FE4S_FER_2"/>
    <property type="match status" value="1"/>
</dbReference>
<reference evidence="11 12" key="1">
    <citation type="submission" date="2018-06" db="EMBL/GenBank/DDBJ databases">
        <title>Complete genome sequencing of Azospirillum sp. M2T2B2.</title>
        <authorList>
            <person name="Heo J."/>
            <person name="Kim S.-J."/>
            <person name="Kwon S.-W."/>
            <person name="Anandham R."/>
        </authorList>
    </citation>
    <scope>NUCLEOTIDE SEQUENCE [LARGE SCALE GENOMIC DNA]</scope>
    <source>
        <strain evidence="11 12">M2T2B2</strain>
        <plasmid evidence="11 12">unnamed2</plasmid>
    </source>
</reference>
<keyword evidence="5" id="KW-0479">Metal-binding</keyword>
<dbReference type="InterPro" id="IPR017896">
    <property type="entry name" value="4Fe4S_Fe-S-bd"/>
</dbReference>
<organism evidence="11 12">
    <name type="scientific">Azospirillum ramasamyi</name>
    <dbReference type="NCBI Taxonomy" id="682998"/>
    <lineage>
        <taxon>Bacteria</taxon>
        <taxon>Pseudomonadati</taxon>
        <taxon>Pseudomonadota</taxon>
        <taxon>Alphaproteobacteria</taxon>
        <taxon>Rhodospirillales</taxon>
        <taxon>Azospirillaceae</taxon>
        <taxon>Azospirillum</taxon>
    </lineage>
</organism>
<dbReference type="GO" id="GO:0051539">
    <property type="term" value="F:4 iron, 4 sulfur cluster binding"/>
    <property type="evidence" value="ECO:0007669"/>
    <property type="project" value="UniProtKB-KW"/>
</dbReference>
<protein>
    <submittedName>
        <fullName evidence="11">Dimethylsulfoxide reductase subunit B</fullName>
    </submittedName>
</protein>
<dbReference type="RefSeq" id="WP_111069574.1">
    <property type="nucleotide sequence ID" value="NZ_CP029832.1"/>
</dbReference>
<evidence type="ECO:0000256" key="8">
    <source>
        <dbReference type="ARBA" id="ARBA00023004"/>
    </source>
</evidence>
<keyword evidence="12" id="KW-1185">Reference proteome</keyword>
<evidence type="ECO:0000313" key="12">
    <source>
        <dbReference type="Proteomes" id="UP000249605"/>
    </source>
</evidence>
<sequence length="194" mass="20632">MGKQLGFYIESSLCSGCKTCQVACKDKNGLDDGRAFRRIHEVRGGGFAEAGKGYVNNVFAYTMSISCNHCSDPVCVKNCPTTAMTKRTEDGVVVVDTAKCVGCGTCAWSCPYGAPQMNKATGQMSKCDFCIDLQAKGEDPVCVAACPLNAIKYGPIEELRARYGTVADAKGLPSSSITRPNLVIRPHQGAQLEG</sequence>
<keyword evidence="8" id="KW-0408">Iron</keyword>
<evidence type="ECO:0000256" key="2">
    <source>
        <dbReference type="ARBA" id="ARBA00003584"/>
    </source>
</evidence>
<keyword evidence="4" id="KW-0004">4Fe-4S</keyword>
<dbReference type="OrthoDB" id="9779457at2"/>
<dbReference type="Pfam" id="PF13247">
    <property type="entry name" value="Fer4_11"/>
    <property type="match status" value="1"/>
</dbReference>
<keyword evidence="9" id="KW-0411">Iron-sulfur</keyword>
<gene>
    <name evidence="11" type="primary">dmsB</name>
    <name evidence="11" type="ORF">DM194_21375</name>
</gene>
<evidence type="ECO:0000256" key="1">
    <source>
        <dbReference type="ARBA" id="ARBA00001966"/>
    </source>
</evidence>
<dbReference type="Gene3D" id="3.30.70.20">
    <property type="match status" value="2"/>
</dbReference>
<dbReference type="SUPFAM" id="SSF54862">
    <property type="entry name" value="4Fe-4S ferredoxins"/>
    <property type="match status" value="1"/>
</dbReference>
<dbReference type="InterPro" id="IPR017900">
    <property type="entry name" value="4Fe4S_Fe_S_CS"/>
</dbReference>
<feature type="domain" description="4Fe-4S ferredoxin-type" evidence="10">
    <location>
        <begin position="91"/>
        <end position="120"/>
    </location>
</feature>
<dbReference type="PROSITE" id="PS00198">
    <property type="entry name" value="4FE4S_FER_1"/>
    <property type="match status" value="1"/>
</dbReference>
<geneLocation type="plasmid" evidence="11 12">
    <name>unnamed2</name>
</geneLocation>
<proteinExistence type="predicted"/>
<evidence type="ECO:0000256" key="5">
    <source>
        <dbReference type="ARBA" id="ARBA00022723"/>
    </source>
</evidence>
<evidence type="ECO:0000256" key="6">
    <source>
        <dbReference type="ARBA" id="ARBA00022737"/>
    </source>
</evidence>
<dbReference type="InterPro" id="IPR050954">
    <property type="entry name" value="ET_IronSulfur_Cluster-Binding"/>
</dbReference>
<keyword evidence="11" id="KW-0614">Plasmid</keyword>